<proteinExistence type="inferred from homology"/>
<evidence type="ECO:0000256" key="4">
    <source>
        <dbReference type="ARBA" id="ARBA00022692"/>
    </source>
</evidence>
<keyword evidence="10" id="KW-1185">Reference proteome</keyword>
<dbReference type="InterPro" id="IPR007227">
    <property type="entry name" value="Cell_shape_determining_MreD"/>
</dbReference>
<evidence type="ECO:0000256" key="8">
    <source>
        <dbReference type="SAM" id="Phobius"/>
    </source>
</evidence>
<comment type="subcellular location">
    <subcellularLocation>
        <location evidence="1">Cell membrane</location>
        <topology evidence="1">Multi-pass membrane protein</topology>
    </subcellularLocation>
</comment>
<accession>A0ABW1ZAR5</accession>
<organism evidence="9 10">
    <name type="scientific">Granulicella cerasi</name>
    <dbReference type="NCBI Taxonomy" id="741063"/>
    <lineage>
        <taxon>Bacteria</taxon>
        <taxon>Pseudomonadati</taxon>
        <taxon>Acidobacteriota</taxon>
        <taxon>Terriglobia</taxon>
        <taxon>Terriglobales</taxon>
        <taxon>Acidobacteriaceae</taxon>
        <taxon>Granulicella</taxon>
    </lineage>
</organism>
<dbReference type="NCBIfam" id="TIGR03426">
    <property type="entry name" value="shape_MreD"/>
    <property type="match status" value="1"/>
</dbReference>
<feature type="transmembrane region" description="Helical" evidence="8">
    <location>
        <begin position="15"/>
        <end position="32"/>
    </location>
</feature>
<name>A0ABW1ZAR5_9BACT</name>
<evidence type="ECO:0000313" key="9">
    <source>
        <dbReference type="EMBL" id="MFC6645278.1"/>
    </source>
</evidence>
<keyword evidence="6 8" id="KW-1133">Transmembrane helix</keyword>
<comment type="similarity">
    <text evidence="2">Belongs to the MreD family.</text>
</comment>
<dbReference type="Proteomes" id="UP001596391">
    <property type="component" value="Unassembled WGS sequence"/>
</dbReference>
<evidence type="ECO:0000256" key="1">
    <source>
        <dbReference type="ARBA" id="ARBA00004651"/>
    </source>
</evidence>
<protein>
    <submittedName>
        <fullName evidence="9">Rod shape-determining protein MreD</fullName>
    </submittedName>
</protein>
<dbReference type="RefSeq" id="WP_263371657.1">
    <property type="nucleotide sequence ID" value="NZ_JAGSYD010000003.1"/>
</dbReference>
<evidence type="ECO:0000256" key="6">
    <source>
        <dbReference type="ARBA" id="ARBA00022989"/>
    </source>
</evidence>
<feature type="transmembrane region" description="Helical" evidence="8">
    <location>
        <begin position="155"/>
        <end position="172"/>
    </location>
</feature>
<sequence>MAEHSYTSRQELDQYYFHPVVTVLAPLVLLLLQTVLPKAFPRVAIFDLPLIAVIFFSVARRSPISGAFTGMFIGLFQDGLTSHPFGVWGIAKSVVGYLAASVGFAVDMDNIVNRSVLTFVASLIQSAITFLIERFLLGDLTVRFLPAYGWPLHELIRAAVNTAIAIPLFFLLDRFKQRE</sequence>
<gene>
    <name evidence="9" type="primary">mreD</name>
    <name evidence="9" type="ORF">ACFQBQ_06680</name>
</gene>
<keyword evidence="4 8" id="KW-0812">Transmembrane</keyword>
<feature type="transmembrane region" description="Helical" evidence="8">
    <location>
        <begin position="39"/>
        <end position="59"/>
    </location>
</feature>
<keyword evidence="5" id="KW-0133">Cell shape</keyword>
<dbReference type="EMBL" id="JBHSWI010000001">
    <property type="protein sequence ID" value="MFC6645278.1"/>
    <property type="molecule type" value="Genomic_DNA"/>
</dbReference>
<keyword evidence="3" id="KW-1003">Cell membrane</keyword>
<evidence type="ECO:0000256" key="2">
    <source>
        <dbReference type="ARBA" id="ARBA00007776"/>
    </source>
</evidence>
<evidence type="ECO:0000256" key="3">
    <source>
        <dbReference type="ARBA" id="ARBA00022475"/>
    </source>
</evidence>
<reference evidence="10" key="1">
    <citation type="journal article" date="2019" name="Int. J. Syst. Evol. Microbiol.">
        <title>The Global Catalogue of Microorganisms (GCM) 10K type strain sequencing project: providing services to taxonomists for standard genome sequencing and annotation.</title>
        <authorList>
            <consortium name="The Broad Institute Genomics Platform"/>
            <consortium name="The Broad Institute Genome Sequencing Center for Infectious Disease"/>
            <person name="Wu L."/>
            <person name="Ma J."/>
        </authorList>
    </citation>
    <scope>NUCLEOTIDE SEQUENCE [LARGE SCALE GENOMIC DNA]</scope>
    <source>
        <strain evidence="10">CGMCC 1.16026</strain>
    </source>
</reference>
<feature type="transmembrane region" description="Helical" evidence="8">
    <location>
        <begin position="116"/>
        <end position="135"/>
    </location>
</feature>
<feature type="transmembrane region" description="Helical" evidence="8">
    <location>
        <begin position="85"/>
        <end position="104"/>
    </location>
</feature>
<evidence type="ECO:0000256" key="5">
    <source>
        <dbReference type="ARBA" id="ARBA00022960"/>
    </source>
</evidence>
<comment type="caution">
    <text evidence="9">The sequence shown here is derived from an EMBL/GenBank/DDBJ whole genome shotgun (WGS) entry which is preliminary data.</text>
</comment>
<evidence type="ECO:0000256" key="7">
    <source>
        <dbReference type="ARBA" id="ARBA00023136"/>
    </source>
</evidence>
<evidence type="ECO:0000313" key="10">
    <source>
        <dbReference type="Proteomes" id="UP001596391"/>
    </source>
</evidence>
<keyword evidence="7 8" id="KW-0472">Membrane</keyword>